<evidence type="ECO:0000256" key="11">
    <source>
        <dbReference type="PROSITE-ProRule" id="PRU00703"/>
    </source>
</evidence>
<gene>
    <name evidence="14" type="ORF">SAMN05443529_10987</name>
</gene>
<proteinExistence type="inferred from homology"/>
<comment type="similarity">
    <text evidence="2 12">Belongs to the tRNA nucleotidyltransferase/poly(A) polymerase family.</text>
</comment>
<dbReference type="PROSITE" id="PS51371">
    <property type="entry name" value="CBS"/>
    <property type="match status" value="2"/>
</dbReference>
<dbReference type="InterPro" id="IPR052390">
    <property type="entry name" value="tRNA_nt/polyA_polymerase"/>
</dbReference>
<evidence type="ECO:0000313" key="14">
    <source>
        <dbReference type="EMBL" id="SDH06945.1"/>
    </source>
</evidence>
<dbReference type="InterPro" id="IPR000644">
    <property type="entry name" value="CBS_dom"/>
</dbReference>
<dbReference type="Pfam" id="PF02272">
    <property type="entry name" value="DHHA1"/>
    <property type="match status" value="1"/>
</dbReference>
<keyword evidence="7" id="KW-0479">Metal-binding</keyword>
<dbReference type="GO" id="GO:0000049">
    <property type="term" value="F:tRNA binding"/>
    <property type="evidence" value="ECO:0007669"/>
    <property type="project" value="UniProtKB-KW"/>
</dbReference>
<keyword evidence="11" id="KW-0129">CBS domain</keyword>
<keyword evidence="3" id="KW-0820">tRNA-binding</keyword>
<dbReference type="GO" id="GO:0000166">
    <property type="term" value="F:nucleotide binding"/>
    <property type="evidence" value="ECO:0007669"/>
    <property type="project" value="UniProtKB-KW"/>
</dbReference>
<dbReference type="SUPFAM" id="SSF64182">
    <property type="entry name" value="DHH phosphoesterases"/>
    <property type="match status" value="1"/>
</dbReference>
<evidence type="ECO:0000256" key="9">
    <source>
        <dbReference type="ARBA" id="ARBA00022842"/>
    </source>
</evidence>
<dbReference type="GO" id="GO:0046872">
    <property type="term" value="F:metal ion binding"/>
    <property type="evidence" value="ECO:0007669"/>
    <property type="project" value="UniProtKB-KW"/>
</dbReference>
<organism evidence="14 15">
    <name type="scientific">Desulfosporosinus hippei DSM 8344</name>
    <dbReference type="NCBI Taxonomy" id="1121419"/>
    <lineage>
        <taxon>Bacteria</taxon>
        <taxon>Bacillati</taxon>
        <taxon>Bacillota</taxon>
        <taxon>Clostridia</taxon>
        <taxon>Eubacteriales</taxon>
        <taxon>Desulfitobacteriaceae</taxon>
        <taxon>Desulfosporosinus</taxon>
    </lineage>
</organism>
<dbReference type="Gene3D" id="3.90.1640.10">
    <property type="entry name" value="inorganic pyrophosphatase (n-terminal core)"/>
    <property type="match status" value="1"/>
</dbReference>
<keyword evidence="9" id="KW-0460">Magnesium</keyword>
<dbReference type="EMBL" id="FNCP01000009">
    <property type="protein sequence ID" value="SDH06945.1"/>
    <property type="molecule type" value="Genomic_DNA"/>
</dbReference>
<keyword evidence="15" id="KW-1185">Reference proteome</keyword>
<keyword evidence="10 12" id="KW-0694">RNA-binding</keyword>
<keyword evidence="4 12" id="KW-0808">Transferase</keyword>
<evidence type="ECO:0000256" key="5">
    <source>
        <dbReference type="ARBA" id="ARBA00022694"/>
    </source>
</evidence>
<keyword evidence="6" id="KW-0548">Nucleotidyltransferase</keyword>
<evidence type="ECO:0000256" key="4">
    <source>
        <dbReference type="ARBA" id="ARBA00022679"/>
    </source>
</evidence>
<dbReference type="Gene3D" id="3.30.460.10">
    <property type="entry name" value="Beta Polymerase, domain 2"/>
    <property type="match status" value="1"/>
</dbReference>
<dbReference type="InterPro" id="IPR043519">
    <property type="entry name" value="NT_sf"/>
</dbReference>
<dbReference type="GO" id="GO:0008033">
    <property type="term" value="P:tRNA processing"/>
    <property type="evidence" value="ECO:0007669"/>
    <property type="project" value="UniProtKB-KW"/>
</dbReference>
<feature type="domain" description="CBS" evidence="13">
    <location>
        <begin position="313"/>
        <end position="371"/>
    </location>
</feature>
<evidence type="ECO:0000256" key="8">
    <source>
        <dbReference type="ARBA" id="ARBA00022741"/>
    </source>
</evidence>
<dbReference type="SMART" id="SM00116">
    <property type="entry name" value="CBS"/>
    <property type="match status" value="2"/>
</dbReference>
<dbReference type="Gene3D" id="3.10.580.10">
    <property type="entry name" value="CBS-domain"/>
    <property type="match status" value="1"/>
</dbReference>
<evidence type="ECO:0000256" key="3">
    <source>
        <dbReference type="ARBA" id="ARBA00022555"/>
    </source>
</evidence>
<reference evidence="15" key="1">
    <citation type="submission" date="2016-10" db="EMBL/GenBank/DDBJ databases">
        <authorList>
            <person name="Varghese N."/>
            <person name="Submissions S."/>
        </authorList>
    </citation>
    <scope>NUCLEOTIDE SEQUENCE [LARGE SCALE GENOMIC DNA]</scope>
    <source>
        <strain evidence="15">DSM 8344</strain>
    </source>
</reference>
<feature type="domain" description="CBS" evidence="13">
    <location>
        <begin position="375"/>
        <end position="431"/>
    </location>
</feature>
<dbReference type="Proteomes" id="UP000198656">
    <property type="component" value="Unassembled WGS sequence"/>
</dbReference>
<dbReference type="SUPFAM" id="SSF81301">
    <property type="entry name" value="Nucleotidyltransferase"/>
    <property type="match status" value="1"/>
</dbReference>
<dbReference type="SUPFAM" id="SSF81891">
    <property type="entry name" value="Poly A polymerase C-terminal region-like"/>
    <property type="match status" value="1"/>
</dbReference>
<dbReference type="Gene3D" id="3.10.310.30">
    <property type="match status" value="1"/>
</dbReference>
<dbReference type="CDD" id="cd05398">
    <property type="entry name" value="NT_ClassII-CCAase"/>
    <property type="match status" value="1"/>
</dbReference>
<evidence type="ECO:0000259" key="13">
    <source>
        <dbReference type="PROSITE" id="PS51371"/>
    </source>
</evidence>
<dbReference type="OrthoDB" id="9805698at2"/>
<accession>A0A1G7ZE91</accession>
<name>A0A1G7ZE91_9FIRM</name>
<evidence type="ECO:0000256" key="6">
    <source>
        <dbReference type="ARBA" id="ARBA00022695"/>
    </source>
</evidence>
<dbReference type="InterPro" id="IPR003156">
    <property type="entry name" value="DHHA1_dom"/>
</dbReference>
<dbReference type="InterPro" id="IPR038763">
    <property type="entry name" value="DHH_sf"/>
</dbReference>
<evidence type="ECO:0000256" key="1">
    <source>
        <dbReference type="ARBA" id="ARBA00001946"/>
    </source>
</evidence>
<protein>
    <submittedName>
        <fullName evidence="14">tRNA nucleotidyltransferase (CCA-adding enzyme)</fullName>
    </submittedName>
</protein>
<evidence type="ECO:0000313" key="15">
    <source>
        <dbReference type="Proteomes" id="UP000198656"/>
    </source>
</evidence>
<dbReference type="RefSeq" id="WP_092332760.1">
    <property type="nucleotide sequence ID" value="NZ_FNCP01000009.1"/>
</dbReference>
<dbReference type="PANTHER" id="PTHR47788">
    <property type="entry name" value="POLYA POLYMERASE"/>
    <property type="match status" value="1"/>
</dbReference>
<evidence type="ECO:0000256" key="10">
    <source>
        <dbReference type="ARBA" id="ARBA00022884"/>
    </source>
</evidence>
<sequence>MDIILAHRQIDFDALASMVAAQKIYPNSVLVMDGKPNVFVQDFLALSRDLLRFRRAQDIDLEEVSRVILVDTHELRRVGFLGEKVARLPGIEVEIYDHHPYAGTLKAGMVIEPVGACATLLVEKLAGMGLPLSSFEATLIAIGIYDDTGSLLFDSTTVRDVHAVAYLLEQGANLGVISNNLRRPLTEEQKDLLQQLLDSGQTEFFDGLPVYISYAEIKDYVGGLALLAHRVGELEGADTWFLLVRMENRVYIVGRSRGRGLPVNGLVQLFGGAGHERAASATIKDAKLSDILKQLRSAIKSRAKRPHLVRDIMSYPVKTVSPETKLGEVEQILLRYGHTGVPVTEDKNLVGIISRRDVDKAIKHGLKHAPVKGFMTTKVSTVEADVPWDEVHRLMVQHDIGRLPVVEDGNLVGIVSRSDVLRLVHGTSIPIETQLARERSAAMRQDILDLLECLPKETQNLLEAVRDTAEEEECSVYVVGGFVRDLLLTVPTQDLDFVVEGSGGQFAQALMRRIPNGKLTQHIKFGTAQIIFPDGSHVDIASTRWEHYSFPGALPQVEESCLRDDLFRRDFTINSMAICLNTDRYGELVDYYGGKQDLQQRKIRFLHNISFIDDPTRMLRAIRFAERYQFDFAKETLDALHTAIDTGVLSKLSVERFTEEILLIYKEVNYLTMGQLLVNSGLFKAWFGKDLAWNFNLEDAVGSAEWSLNLRWLISLSKMDSLEIDIVLERVILNKSLRDETIAYVQLRESLQKPLTISEMDHLLNKAPKRVVTTLARDGRYNKRITECMEAGQRINMALDGKTLIQMGLKQGPEIGEILAQVRMAWLEGRISTAEEEQGIARQLVNAQVRRR</sequence>
<dbReference type="CDD" id="cd04595">
    <property type="entry name" value="CBS_pair_DHH_polyA_Pol_assoc"/>
    <property type="match status" value="1"/>
</dbReference>
<evidence type="ECO:0000256" key="2">
    <source>
        <dbReference type="ARBA" id="ARBA00007265"/>
    </source>
</evidence>
<dbReference type="Gene3D" id="1.10.3090.10">
    <property type="entry name" value="cca-adding enzyme, domain 2"/>
    <property type="match status" value="1"/>
</dbReference>
<comment type="cofactor">
    <cofactor evidence="1">
        <name>Mg(2+)</name>
        <dbReference type="ChEBI" id="CHEBI:18420"/>
    </cofactor>
</comment>
<dbReference type="Pfam" id="PF00571">
    <property type="entry name" value="CBS"/>
    <property type="match status" value="2"/>
</dbReference>
<dbReference type="InterPro" id="IPR002646">
    <property type="entry name" value="PolA_pol_head_dom"/>
</dbReference>
<evidence type="ECO:0000256" key="7">
    <source>
        <dbReference type="ARBA" id="ARBA00022723"/>
    </source>
</evidence>
<dbReference type="InterPro" id="IPR046342">
    <property type="entry name" value="CBS_dom_sf"/>
</dbReference>
<dbReference type="Pfam" id="PF01743">
    <property type="entry name" value="PolyA_pol"/>
    <property type="match status" value="1"/>
</dbReference>
<dbReference type="STRING" id="1121419.SAMN05443529_10987"/>
<dbReference type="PANTHER" id="PTHR47788:SF1">
    <property type="entry name" value="A-ADDING TRNA NUCLEOTIDYLTRANSFERASE"/>
    <property type="match status" value="1"/>
</dbReference>
<dbReference type="AlphaFoldDB" id="A0A1G7ZE91"/>
<keyword evidence="5" id="KW-0819">tRNA processing</keyword>
<dbReference type="GO" id="GO:0016779">
    <property type="term" value="F:nucleotidyltransferase activity"/>
    <property type="evidence" value="ECO:0007669"/>
    <property type="project" value="UniProtKB-KW"/>
</dbReference>
<evidence type="ECO:0000256" key="12">
    <source>
        <dbReference type="RuleBase" id="RU003953"/>
    </source>
</evidence>
<keyword evidence="8" id="KW-0547">Nucleotide-binding</keyword>
<dbReference type="SUPFAM" id="SSF54631">
    <property type="entry name" value="CBS-domain pair"/>
    <property type="match status" value="1"/>
</dbReference>